<name>A0A9X9LQJ3_GULGU</name>
<sequence length="42" mass="4457">MGGPFPQPALPSGHVQTLTGEGFTSLVLQMFSRAEPQIFPGK</sequence>
<dbReference type="Proteomes" id="UP000269945">
    <property type="component" value="Unassembled WGS sequence"/>
</dbReference>
<evidence type="ECO:0000313" key="2">
    <source>
        <dbReference type="Proteomes" id="UP000269945"/>
    </source>
</evidence>
<protein>
    <submittedName>
        <fullName evidence="1">Uncharacterized protein</fullName>
    </submittedName>
</protein>
<reference evidence="1 2" key="1">
    <citation type="submission" date="2018-10" db="EMBL/GenBank/DDBJ databases">
        <authorList>
            <person name="Ekblom R."/>
            <person name="Jareborg N."/>
        </authorList>
    </citation>
    <scope>NUCLEOTIDE SEQUENCE [LARGE SCALE GENOMIC DNA]</scope>
    <source>
        <tissue evidence="1">Muscle</tissue>
    </source>
</reference>
<keyword evidence="2" id="KW-1185">Reference proteome</keyword>
<gene>
    <name evidence="1" type="ORF">BN2614_LOCUS3</name>
</gene>
<accession>A0A9X9LQJ3</accession>
<dbReference type="EMBL" id="CYRY02011498">
    <property type="protein sequence ID" value="VCW79184.1"/>
    <property type="molecule type" value="Genomic_DNA"/>
</dbReference>
<proteinExistence type="predicted"/>
<evidence type="ECO:0000313" key="1">
    <source>
        <dbReference type="EMBL" id="VCW79184.1"/>
    </source>
</evidence>
<dbReference type="AlphaFoldDB" id="A0A9X9LQJ3"/>
<comment type="caution">
    <text evidence="1">The sequence shown here is derived from an EMBL/GenBank/DDBJ whole genome shotgun (WGS) entry which is preliminary data.</text>
</comment>
<feature type="non-terminal residue" evidence="1">
    <location>
        <position position="42"/>
    </location>
</feature>
<organism evidence="1 2">
    <name type="scientific">Gulo gulo</name>
    <name type="common">Wolverine</name>
    <name type="synonym">Gluton</name>
    <dbReference type="NCBI Taxonomy" id="48420"/>
    <lineage>
        <taxon>Eukaryota</taxon>
        <taxon>Metazoa</taxon>
        <taxon>Chordata</taxon>
        <taxon>Craniata</taxon>
        <taxon>Vertebrata</taxon>
        <taxon>Euteleostomi</taxon>
        <taxon>Mammalia</taxon>
        <taxon>Eutheria</taxon>
        <taxon>Laurasiatheria</taxon>
        <taxon>Carnivora</taxon>
        <taxon>Caniformia</taxon>
        <taxon>Musteloidea</taxon>
        <taxon>Mustelidae</taxon>
        <taxon>Guloninae</taxon>
        <taxon>Gulo</taxon>
    </lineage>
</organism>